<proteinExistence type="inferred from homology"/>
<accession>A0A212I394</accession>
<protein>
    <submittedName>
        <fullName evidence="5">Putative antitermination protein Q</fullName>
    </submittedName>
</protein>
<evidence type="ECO:0000256" key="3">
    <source>
        <dbReference type="ARBA" id="ARBA00023125"/>
    </source>
</evidence>
<gene>
    <name evidence="5" type="ORF">KM92CIT3_120027</name>
</gene>
<keyword evidence="3" id="KW-0238">DNA-binding</keyword>
<organism evidence="5">
    <name type="scientific">uncultured Citrobacter sp</name>
    <dbReference type="NCBI Taxonomy" id="200446"/>
    <lineage>
        <taxon>Bacteria</taxon>
        <taxon>Pseudomonadati</taxon>
        <taxon>Pseudomonadota</taxon>
        <taxon>Gammaproteobacteria</taxon>
        <taxon>Enterobacterales</taxon>
        <taxon>Enterobacteriaceae</taxon>
        <taxon>Citrobacter</taxon>
        <taxon>environmental samples</taxon>
    </lineage>
</organism>
<dbReference type="AlphaFoldDB" id="A0A212I394"/>
<evidence type="ECO:0000313" key="5">
    <source>
        <dbReference type="EMBL" id="SBV61217.1"/>
    </source>
</evidence>
<reference evidence="5" key="1">
    <citation type="submission" date="2016-04" db="EMBL/GenBank/DDBJ databases">
        <authorList>
            <person name="Evans L.H."/>
            <person name="Alamgir A."/>
            <person name="Owens N."/>
            <person name="Weber N.D."/>
            <person name="Virtaneva K."/>
            <person name="Barbian K."/>
            <person name="Babar A."/>
            <person name="Rosenke K."/>
        </authorList>
    </citation>
    <scope>NUCLEOTIDE SEQUENCE</scope>
    <source>
        <strain evidence="5">92-3</strain>
    </source>
</reference>
<evidence type="ECO:0000256" key="4">
    <source>
        <dbReference type="ARBA" id="ARBA00023163"/>
    </source>
</evidence>
<evidence type="ECO:0000256" key="2">
    <source>
        <dbReference type="ARBA" id="ARBA00023015"/>
    </source>
</evidence>
<dbReference type="EMBL" id="FLUB01000004">
    <property type="protein sequence ID" value="SBV61217.1"/>
    <property type="molecule type" value="Genomic_DNA"/>
</dbReference>
<dbReference type="GO" id="GO:0003677">
    <property type="term" value="F:DNA binding"/>
    <property type="evidence" value="ECO:0007669"/>
    <property type="project" value="UniProtKB-KW"/>
</dbReference>
<keyword evidence="4" id="KW-0804">Transcription</keyword>
<dbReference type="GO" id="GO:0060567">
    <property type="term" value="P:negative regulation of termination of DNA-templated transcription"/>
    <property type="evidence" value="ECO:0007669"/>
    <property type="project" value="InterPro"/>
</dbReference>
<keyword evidence="2" id="KW-0805">Transcription regulation</keyword>
<evidence type="ECO:0000256" key="1">
    <source>
        <dbReference type="ARBA" id="ARBA00010234"/>
    </source>
</evidence>
<comment type="similarity">
    <text evidence="1">Belongs to the phage antitermination Q type 1 family.</text>
</comment>
<name>A0A212I394_9ENTR</name>
<dbReference type="InterPro" id="IPR010534">
    <property type="entry name" value="Phage_933W_GpQ"/>
</dbReference>
<dbReference type="Pfam" id="PF06530">
    <property type="entry name" value="Phage_antitermQ"/>
    <property type="match status" value="1"/>
</dbReference>
<sequence>MQRDMQKVLDMWGAWAASDACNIDYSSIAAGFKGLLPQASKMRAMCTDDDGLVIEGCMARLIKKCPYDYHLLVGHYILRYSKRQMAKHRKKSEKQIRIEMMLAEGFIEGCLSMLNVPLEMDAVVSIQNNQKSASAVRIF</sequence>